<keyword evidence="4 7" id="KW-0812">Transmembrane</keyword>
<dbReference type="OrthoDB" id="46396at2759"/>
<feature type="transmembrane region" description="Helical" evidence="7">
    <location>
        <begin position="446"/>
        <end position="466"/>
    </location>
</feature>
<comment type="subcellular location">
    <subcellularLocation>
        <location evidence="1">Membrane</location>
        <topology evidence="1">Multi-pass membrane protein</topology>
    </subcellularLocation>
</comment>
<gene>
    <name evidence="9" type="primary">Slc29a1_0</name>
    <name evidence="8" type="synonym">Slc29a1_1</name>
</gene>
<dbReference type="Gene3D" id="1.20.1250.20">
    <property type="entry name" value="MFS general substrate transporter like domains"/>
    <property type="match status" value="1"/>
</dbReference>
<sequence length="469" mass="52878">MDEQDPLVFADTANNRLFGLPEVLDKNVDDIIVNECDTVLTKPPDRYNFGFLIFYVLGTCLLLPWYFFMTANDYWMYKLRNLPNETQLIFLLPNDNNDHSRLQANFTSFLTIAASVPSSLILLLNTYLAKKMSIHFRMISSLMLMLILFTITTILVNLDSDSWQVLFFMITLGTVIFLNIGSSIMQGAVFNLVSFFDSGYMTATVCGQALGGIVAALAQILALWWGASSVHSAFVYFLFADIFILISLVLYTILIKTNIYKYYVQDIPANAWIRRSSSTQYALLGNEQILTVNTYAVLKKIWKLGLSTFYNFLVTMSVYPAVTVLITSVNKEHTAWTDTYFLPVIAYLLFSTCDFLGRVMSNLIKMPVNSSWPAAILSALRTIFIPLMMLCNAKPRYYLPVLINNDQLYAVIMSIFGFTNGIVSNITMTSIPYFVDKHEQETASSLMITFLGIGISTGSLISFGMVNLL</sequence>
<dbReference type="InterPro" id="IPR036259">
    <property type="entry name" value="MFS_trans_sf"/>
</dbReference>
<dbReference type="GO" id="GO:0005337">
    <property type="term" value="F:nucleoside transmembrane transporter activity"/>
    <property type="evidence" value="ECO:0007669"/>
    <property type="project" value="InterPro"/>
</dbReference>
<feature type="transmembrane region" description="Helical" evidence="7">
    <location>
        <begin position="309"/>
        <end position="328"/>
    </location>
</feature>
<dbReference type="PANTHER" id="PTHR10332:SF88">
    <property type="entry name" value="EQUILIBRATIVE NUCLEOSIDE TRANSPORTER 1, ISOFORM A"/>
    <property type="match status" value="1"/>
</dbReference>
<evidence type="ECO:0000256" key="1">
    <source>
        <dbReference type="ARBA" id="ARBA00004141"/>
    </source>
</evidence>
<dbReference type="PRINTS" id="PR01130">
    <property type="entry name" value="DERENTRNSPRT"/>
</dbReference>
<proteinExistence type="inferred from homology"/>
<dbReference type="PIRSF" id="PIRSF016379">
    <property type="entry name" value="ENT"/>
    <property type="match status" value="1"/>
</dbReference>
<protein>
    <submittedName>
        <fullName evidence="9">Equilibrative nucleoside transporter 1</fullName>
    </submittedName>
</protein>
<keyword evidence="6 7" id="KW-0472">Membrane</keyword>
<keyword evidence="5 7" id="KW-1133">Transmembrane helix</keyword>
<feature type="transmembrane region" description="Helical" evidence="7">
    <location>
        <begin position="164"/>
        <end position="193"/>
    </location>
</feature>
<feature type="transmembrane region" description="Helical" evidence="7">
    <location>
        <begin position="372"/>
        <end position="389"/>
    </location>
</feature>
<dbReference type="AlphaFoldDB" id="A0A2H8TSP2"/>
<dbReference type="EMBL" id="GFXV01005441">
    <property type="protein sequence ID" value="MBW17246.1"/>
    <property type="molecule type" value="Transcribed_RNA"/>
</dbReference>
<evidence type="ECO:0000256" key="7">
    <source>
        <dbReference type="SAM" id="Phobius"/>
    </source>
</evidence>
<dbReference type="InterPro" id="IPR002259">
    <property type="entry name" value="Eqnu_transpt"/>
</dbReference>
<dbReference type="Pfam" id="PF01733">
    <property type="entry name" value="Nucleoside_tran"/>
    <property type="match status" value="1"/>
</dbReference>
<feature type="transmembrane region" description="Helical" evidence="7">
    <location>
        <begin position="139"/>
        <end position="158"/>
    </location>
</feature>
<evidence type="ECO:0000313" key="9">
    <source>
        <dbReference type="EMBL" id="MBW17246.1"/>
    </source>
</evidence>
<feature type="transmembrane region" description="Helical" evidence="7">
    <location>
        <begin position="409"/>
        <end position="434"/>
    </location>
</feature>
<comment type="similarity">
    <text evidence="2">Belongs to the SLC29A/ENT transporter (TC 2.A.57) family.</text>
</comment>
<evidence type="ECO:0000256" key="2">
    <source>
        <dbReference type="ARBA" id="ARBA00007965"/>
    </source>
</evidence>
<feature type="transmembrane region" description="Helical" evidence="7">
    <location>
        <begin position="205"/>
        <end position="227"/>
    </location>
</feature>
<feature type="transmembrane region" description="Helical" evidence="7">
    <location>
        <begin position="49"/>
        <end position="68"/>
    </location>
</feature>
<evidence type="ECO:0000256" key="3">
    <source>
        <dbReference type="ARBA" id="ARBA00022448"/>
    </source>
</evidence>
<feature type="transmembrane region" description="Helical" evidence="7">
    <location>
        <begin position="340"/>
        <end position="360"/>
    </location>
</feature>
<evidence type="ECO:0000256" key="5">
    <source>
        <dbReference type="ARBA" id="ARBA00022989"/>
    </source>
</evidence>
<accession>A0A2H8TSP2</accession>
<dbReference type="EMBL" id="GFXV01003289">
    <property type="protein sequence ID" value="MBW15094.1"/>
    <property type="molecule type" value="Transcribed_RNA"/>
</dbReference>
<organism evidence="9">
    <name type="scientific">Melanaphis sacchari</name>
    <dbReference type="NCBI Taxonomy" id="742174"/>
    <lineage>
        <taxon>Eukaryota</taxon>
        <taxon>Metazoa</taxon>
        <taxon>Ecdysozoa</taxon>
        <taxon>Arthropoda</taxon>
        <taxon>Hexapoda</taxon>
        <taxon>Insecta</taxon>
        <taxon>Pterygota</taxon>
        <taxon>Neoptera</taxon>
        <taxon>Paraneoptera</taxon>
        <taxon>Hemiptera</taxon>
        <taxon>Sternorrhyncha</taxon>
        <taxon>Aphidomorpha</taxon>
        <taxon>Aphidoidea</taxon>
        <taxon>Aphididae</taxon>
        <taxon>Aphidini</taxon>
        <taxon>Melanaphis</taxon>
    </lineage>
</organism>
<reference evidence="9" key="1">
    <citation type="submission" date="2017-10" db="EMBL/GenBank/DDBJ databases">
        <title>Transcriptome Assembly of Sugarcane Aphid Adults.</title>
        <authorList>
            <person name="Scully E.D."/>
            <person name="Palmer N.A."/>
            <person name="Geib S.M."/>
            <person name="Sarath G."/>
            <person name="Sattler S.E."/>
        </authorList>
    </citation>
    <scope>NUCLEOTIDE SEQUENCE</scope>
    <source>
        <tissue evidence="9">Whole body</tissue>
    </source>
</reference>
<dbReference type="SUPFAM" id="SSF103473">
    <property type="entry name" value="MFS general substrate transporter"/>
    <property type="match status" value="1"/>
</dbReference>
<feature type="transmembrane region" description="Helical" evidence="7">
    <location>
        <begin position="106"/>
        <end position="127"/>
    </location>
</feature>
<evidence type="ECO:0000256" key="4">
    <source>
        <dbReference type="ARBA" id="ARBA00022692"/>
    </source>
</evidence>
<dbReference type="PANTHER" id="PTHR10332">
    <property type="entry name" value="EQUILIBRATIVE NUCLEOSIDE TRANSPORTER"/>
    <property type="match status" value="1"/>
</dbReference>
<dbReference type="GO" id="GO:0005886">
    <property type="term" value="C:plasma membrane"/>
    <property type="evidence" value="ECO:0007669"/>
    <property type="project" value="TreeGrafter"/>
</dbReference>
<evidence type="ECO:0000313" key="8">
    <source>
        <dbReference type="EMBL" id="MBW15094.1"/>
    </source>
</evidence>
<keyword evidence="3" id="KW-0813">Transport</keyword>
<evidence type="ECO:0000256" key="6">
    <source>
        <dbReference type="ARBA" id="ARBA00023136"/>
    </source>
</evidence>
<name>A0A2H8TSP2_9HEMI</name>
<feature type="transmembrane region" description="Helical" evidence="7">
    <location>
        <begin position="233"/>
        <end position="254"/>
    </location>
</feature>